<organism evidence="2 3">
    <name type="scientific">Altericroceibacterium indicum</name>
    <dbReference type="NCBI Taxonomy" id="374177"/>
    <lineage>
        <taxon>Bacteria</taxon>
        <taxon>Pseudomonadati</taxon>
        <taxon>Pseudomonadota</taxon>
        <taxon>Alphaproteobacteria</taxon>
        <taxon>Sphingomonadales</taxon>
        <taxon>Erythrobacteraceae</taxon>
        <taxon>Altericroceibacterium</taxon>
    </lineage>
</organism>
<dbReference type="OrthoDB" id="7266652at2"/>
<dbReference type="RefSeq" id="WP_160739197.1">
    <property type="nucleotide sequence ID" value="NZ_WTYQ01000002.1"/>
</dbReference>
<accession>A0A845ABY0</accession>
<keyword evidence="3" id="KW-1185">Reference proteome</keyword>
<dbReference type="AlphaFoldDB" id="A0A845ABY0"/>
<dbReference type="EMBL" id="WTYQ01000002">
    <property type="protein sequence ID" value="MXP26056.1"/>
    <property type="molecule type" value="Genomic_DNA"/>
</dbReference>
<feature type="domain" description="Heme NO-binding" evidence="1">
    <location>
        <begin position="2"/>
        <end position="155"/>
    </location>
</feature>
<dbReference type="InterPro" id="IPR011644">
    <property type="entry name" value="Heme_NO-bd"/>
</dbReference>
<dbReference type="InterPro" id="IPR038158">
    <property type="entry name" value="H-NOX_domain_sf"/>
</dbReference>
<proteinExistence type="predicted"/>
<dbReference type="InterPro" id="IPR024096">
    <property type="entry name" value="NO_sig/Golgi_transp_ligand-bd"/>
</dbReference>
<name>A0A845ABY0_9SPHN</name>
<reference evidence="2 3" key="1">
    <citation type="submission" date="2019-12" db="EMBL/GenBank/DDBJ databases">
        <title>Genomic-based taxomic classification of the family Erythrobacteraceae.</title>
        <authorList>
            <person name="Xu L."/>
        </authorList>
    </citation>
    <scope>NUCLEOTIDE SEQUENCE [LARGE SCALE GENOMIC DNA]</scope>
    <source>
        <strain evidence="2 3">DSM 18604</strain>
    </source>
</reference>
<evidence type="ECO:0000259" key="1">
    <source>
        <dbReference type="Pfam" id="PF07700"/>
    </source>
</evidence>
<evidence type="ECO:0000313" key="3">
    <source>
        <dbReference type="Proteomes" id="UP000460561"/>
    </source>
</evidence>
<dbReference type="Gene3D" id="3.90.1520.10">
    <property type="entry name" value="H-NOX domain"/>
    <property type="match status" value="1"/>
</dbReference>
<dbReference type="Pfam" id="PF07700">
    <property type="entry name" value="HNOB"/>
    <property type="match status" value="1"/>
</dbReference>
<sequence>MKGIIFTELLNFVESKGGPLFLEQVIAEAKLPNNGAFSTVATYPSQYANALVQAASQLSSIPAQQLCREYGEFLFHRFTVLYPELLAAYKNADQILSHVGTHIHQEVKLLDPEAKPPQVSTREEDGALIIEYQSHRPFAHIAHGLICGALAHYKDPRKLLAMTSDDPSRATFKVVA</sequence>
<evidence type="ECO:0000313" key="2">
    <source>
        <dbReference type="EMBL" id="MXP26056.1"/>
    </source>
</evidence>
<dbReference type="SUPFAM" id="SSF111126">
    <property type="entry name" value="Ligand-binding domain in the NO signalling and Golgi transport"/>
    <property type="match status" value="1"/>
</dbReference>
<dbReference type="Proteomes" id="UP000460561">
    <property type="component" value="Unassembled WGS sequence"/>
</dbReference>
<dbReference type="GO" id="GO:0020037">
    <property type="term" value="F:heme binding"/>
    <property type="evidence" value="ECO:0007669"/>
    <property type="project" value="InterPro"/>
</dbReference>
<comment type="caution">
    <text evidence="2">The sequence shown here is derived from an EMBL/GenBank/DDBJ whole genome shotgun (WGS) entry which is preliminary data.</text>
</comment>
<protein>
    <submittedName>
        <fullName evidence="2">Guanylate cyclase</fullName>
    </submittedName>
</protein>
<gene>
    <name evidence="2" type="ORF">GRI39_08370</name>
</gene>